<dbReference type="Proteomes" id="UP001595191">
    <property type="component" value="Unassembled WGS sequence"/>
</dbReference>
<gene>
    <name evidence="1" type="ORF">ACEZ3G_05005</name>
</gene>
<reference evidence="1" key="1">
    <citation type="submission" date="2024-09" db="EMBL/GenBank/DDBJ databases">
        <authorList>
            <person name="Liu J."/>
        </authorList>
    </citation>
    <scope>NUCLEOTIDE SEQUENCE</scope>
    <source>
        <strain evidence="1">NBU2967</strain>
    </source>
</reference>
<organism evidence="1 2">
    <name type="scientific">Meishania litoralis</name>
    <dbReference type="NCBI Taxonomy" id="3434685"/>
    <lineage>
        <taxon>Bacteria</taxon>
        <taxon>Pseudomonadati</taxon>
        <taxon>Bacteroidota</taxon>
        <taxon>Flavobacteriia</taxon>
        <taxon>Flavobacteriales</taxon>
        <taxon>Flavobacteriaceae</taxon>
        <taxon>Meishania</taxon>
    </lineage>
</organism>
<name>A0ACC7LH46_9FLAO</name>
<evidence type="ECO:0000313" key="1">
    <source>
        <dbReference type="EMBL" id="MFH6602824.1"/>
    </source>
</evidence>
<protein>
    <submittedName>
        <fullName evidence="1">SnoaL-like domain-containing protein</fullName>
    </submittedName>
</protein>
<accession>A0ACC7LH46</accession>
<sequence length="123" mass="14262">METKEIAEKLVAWCKQGDFEKPYQELYSPKIISIENDGKSEGGRVEGFEGIQQKGEWWTENFEVHDTKVSDPIVADNWFSVKFEMDTTHKPSGMRSTTSEIAVYQVKDGKIVKEQFFYDEPEQ</sequence>
<keyword evidence="2" id="KW-1185">Reference proteome</keyword>
<evidence type="ECO:0000313" key="2">
    <source>
        <dbReference type="Proteomes" id="UP001595191"/>
    </source>
</evidence>
<comment type="caution">
    <text evidence="1">The sequence shown here is derived from an EMBL/GenBank/DDBJ whole genome shotgun (WGS) entry which is preliminary data.</text>
</comment>
<dbReference type="EMBL" id="JBHFPV010000001">
    <property type="protein sequence ID" value="MFH6602824.1"/>
    <property type="molecule type" value="Genomic_DNA"/>
</dbReference>
<proteinExistence type="predicted"/>